<dbReference type="Pfam" id="PF20099">
    <property type="entry name" value="DUF6489"/>
    <property type="match status" value="1"/>
</dbReference>
<proteinExistence type="predicted"/>
<dbReference type="InterPro" id="IPR045502">
    <property type="entry name" value="DUF6489"/>
</dbReference>
<dbReference type="EMBL" id="QFOT01000001">
    <property type="protein sequence ID" value="PZP57498.1"/>
    <property type="molecule type" value="Genomic_DNA"/>
</dbReference>
<sequence>MEVNIMRFQINIDCTPEEARKFFGVPDMLPMQQAMMDQLNSHLMDKMKMDPEGFTETWMPTLWKWTEMQQNFWKQMGTMSNVNINPDGSKKK</sequence>
<dbReference type="Proteomes" id="UP000249739">
    <property type="component" value="Unassembled WGS sequence"/>
</dbReference>
<gene>
    <name evidence="1" type="ORF">DI586_00235</name>
</gene>
<accession>A0A2W5FR61</accession>
<protein>
    <submittedName>
        <fullName evidence="1">Uncharacterized protein</fullName>
    </submittedName>
</protein>
<evidence type="ECO:0000313" key="1">
    <source>
        <dbReference type="EMBL" id="PZP57498.1"/>
    </source>
</evidence>
<reference evidence="1 2" key="1">
    <citation type="submission" date="2017-08" db="EMBL/GenBank/DDBJ databases">
        <title>Infants hospitalized years apart are colonized by the same room-sourced microbial strains.</title>
        <authorList>
            <person name="Brooks B."/>
            <person name="Olm M.R."/>
            <person name="Firek B.A."/>
            <person name="Baker R."/>
            <person name="Thomas B.C."/>
            <person name="Morowitz M.J."/>
            <person name="Banfield J.F."/>
        </authorList>
    </citation>
    <scope>NUCLEOTIDE SEQUENCE [LARGE SCALE GENOMIC DNA]</scope>
    <source>
        <strain evidence="1">S2_006_000_R2_64</strain>
    </source>
</reference>
<organism evidence="1 2">
    <name type="scientific">Micavibrio aeruginosavorus</name>
    <dbReference type="NCBI Taxonomy" id="349221"/>
    <lineage>
        <taxon>Bacteria</taxon>
        <taxon>Pseudomonadati</taxon>
        <taxon>Bdellovibrionota</taxon>
        <taxon>Bdellovibrionia</taxon>
        <taxon>Bdellovibrionales</taxon>
        <taxon>Pseudobdellovibrionaceae</taxon>
        <taxon>Micavibrio</taxon>
    </lineage>
</organism>
<comment type="caution">
    <text evidence="1">The sequence shown here is derived from an EMBL/GenBank/DDBJ whole genome shotgun (WGS) entry which is preliminary data.</text>
</comment>
<evidence type="ECO:0000313" key="2">
    <source>
        <dbReference type="Proteomes" id="UP000249739"/>
    </source>
</evidence>
<dbReference type="AlphaFoldDB" id="A0A2W5FR61"/>
<name>A0A2W5FR61_9BACT</name>